<dbReference type="AlphaFoldDB" id="A0A0R3D4X5"/>
<name>A0A0R3D4X5_9BRAD</name>
<dbReference type="RefSeq" id="WP_057755537.1">
    <property type="nucleotide sequence ID" value="NZ_LJYG01000108.1"/>
</dbReference>
<evidence type="ECO:0000313" key="1">
    <source>
        <dbReference type="EMBL" id="KRQ03342.1"/>
    </source>
</evidence>
<reference evidence="1 2" key="1">
    <citation type="submission" date="2015-09" db="EMBL/GenBank/DDBJ databases">
        <title>Draft Genome Sequence of Bradyrhizobium manausense Strain BR 3351T, a Novel Symbiotic Nitrogen-Fixing Alphaproteobacterium Isolated from Brazilian Amazon Rain Forest.</title>
        <authorList>
            <person name="De Araujo J.L."/>
            <person name="Zilli J.E."/>
        </authorList>
    </citation>
    <scope>NUCLEOTIDE SEQUENCE [LARGE SCALE GENOMIC DNA]</scope>
    <source>
        <strain evidence="1 2">BR3351</strain>
    </source>
</reference>
<proteinExistence type="predicted"/>
<sequence length="128" mass="14834">MKARNLESRIIKLEGRARHAGEMLLIWSRPNERAEAVLEKHRHLFDPFDRVGIAPWPAVDEPPAPAWYGNFPIGISERERTALGKLLQEAAGQATDQLEYKRLSEWSDADLWYELLRADRRAGHEIRH</sequence>
<organism evidence="1 2">
    <name type="scientific">Bradyrhizobium manausense</name>
    <dbReference type="NCBI Taxonomy" id="989370"/>
    <lineage>
        <taxon>Bacteria</taxon>
        <taxon>Pseudomonadati</taxon>
        <taxon>Pseudomonadota</taxon>
        <taxon>Alphaproteobacteria</taxon>
        <taxon>Hyphomicrobiales</taxon>
        <taxon>Nitrobacteraceae</taxon>
        <taxon>Bradyrhizobium</taxon>
    </lineage>
</organism>
<dbReference type="EMBL" id="LJYG01000108">
    <property type="protein sequence ID" value="KRQ03342.1"/>
    <property type="molecule type" value="Genomic_DNA"/>
</dbReference>
<keyword evidence="2" id="KW-1185">Reference proteome</keyword>
<comment type="caution">
    <text evidence="1">The sequence shown here is derived from an EMBL/GenBank/DDBJ whole genome shotgun (WGS) entry which is preliminary data.</text>
</comment>
<accession>A0A0R3D4X5</accession>
<gene>
    <name evidence="1" type="ORF">AOQ71_31965</name>
</gene>
<dbReference type="STRING" id="989370.AOQ71_31965"/>
<dbReference type="Proteomes" id="UP000051936">
    <property type="component" value="Unassembled WGS sequence"/>
</dbReference>
<protein>
    <submittedName>
        <fullName evidence="1">Uncharacterized protein</fullName>
    </submittedName>
</protein>
<dbReference type="OrthoDB" id="9826443at2"/>
<evidence type="ECO:0000313" key="2">
    <source>
        <dbReference type="Proteomes" id="UP000051936"/>
    </source>
</evidence>